<dbReference type="CDD" id="cd05637">
    <property type="entry name" value="SIS_PGI_PMI_2"/>
    <property type="match status" value="1"/>
</dbReference>
<dbReference type="Gene3D" id="3.40.50.10490">
    <property type="entry name" value="Glucose-6-phosphate isomerase like protein, domain 1"/>
    <property type="match status" value="2"/>
</dbReference>
<dbReference type="GO" id="GO:0097367">
    <property type="term" value="F:carbohydrate derivative binding"/>
    <property type="evidence" value="ECO:0007669"/>
    <property type="project" value="InterPro"/>
</dbReference>
<protein>
    <submittedName>
        <fullName evidence="4">Bifunctional phosphoglucose/phosphomannose isomerase</fullName>
    </submittedName>
</protein>
<name>A0A1F4TM24_UNCSA</name>
<dbReference type="GO" id="GO:1901135">
    <property type="term" value="P:carbohydrate derivative metabolic process"/>
    <property type="evidence" value="ECO:0007669"/>
    <property type="project" value="InterPro"/>
</dbReference>
<dbReference type="GO" id="GO:0004347">
    <property type="term" value="F:glucose-6-phosphate isomerase activity"/>
    <property type="evidence" value="ECO:0007669"/>
    <property type="project" value="InterPro"/>
</dbReference>
<dbReference type="NCBIfam" id="TIGR02128">
    <property type="entry name" value="G6PI_arch"/>
    <property type="match status" value="1"/>
</dbReference>
<dbReference type="SUPFAM" id="SSF53697">
    <property type="entry name" value="SIS domain"/>
    <property type="match status" value="1"/>
</dbReference>
<dbReference type="CDD" id="cd05017">
    <property type="entry name" value="SIS_PGI_PMI_1"/>
    <property type="match status" value="1"/>
</dbReference>
<dbReference type="NCBIfam" id="NF006423">
    <property type="entry name" value="PRK08674.1-2"/>
    <property type="match status" value="1"/>
</dbReference>
<dbReference type="Proteomes" id="UP000177309">
    <property type="component" value="Unassembled WGS sequence"/>
</dbReference>
<dbReference type="InterPro" id="IPR001347">
    <property type="entry name" value="SIS_dom"/>
</dbReference>
<dbReference type="Pfam" id="PF01380">
    <property type="entry name" value="SIS"/>
    <property type="match status" value="1"/>
</dbReference>
<comment type="caution">
    <text evidence="4">The sequence shown here is derived from an EMBL/GenBank/DDBJ whole genome shotgun (WGS) entry which is preliminary data.</text>
</comment>
<gene>
    <name evidence="4" type="ORF">A2462_08775</name>
</gene>
<proteinExistence type="inferred from homology"/>
<comment type="similarity">
    <text evidence="1">Belongs to the PGI/PMI family.</text>
</comment>
<organism evidence="4 5">
    <name type="scientific">candidate division WOR-1 bacterium RIFOXYC2_FULL_41_25</name>
    <dbReference type="NCBI Taxonomy" id="1802586"/>
    <lineage>
        <taxon>Bacteria</taxon>
        <taxon>Bacillati</taxon>
        <taxon>Saganbacteria</taxon>
    </lineage>
</organism>
<dbReference type="GO" id="GO:0005975">
    <property type="term" value="P:carbohydrate metabolic process"/>
    <property type="evidence" value="ECO:0007669"/>
    <property type="project" value="InterPro"/>
</dbReference>
<accession>A0A1F4TM24</accession>
<feature type="domain" description="SIS" evidence="3">
    <location>
        <begin position="43"/>
        <end position="178"/>
    </location>
</feature>
<dbReference type="InterPro" id="IPR019490">
    <property type="entry name" value="Glu6P/Mann6P_isomerase_C"/>
</dbReference>
<dbReference type="AlphaFoldDB" id="A0A1F4TM24"/>
<dbReference type="Pfam" id="PF10432">
    <property type="entry name" value="bact-PGI_C"/>
    <property type="match status" value="1"/>
</dbReference>
<evidence type="ECO:0000259" key="3">
    <source>
        <dbReference type="PROSITE" id="PS51464"/>
    </source>
</evidence>
<dbReference type="InterPro" id="IPR035484">
    <property type="entry name" value="SIS_PGI/PMI_1"/>
</dbReference>
<reference evidence="4 5" key="1">
    <citation type="journal article" date="2016" name="Nat. Commun.">
        <title>Thousands of microbial genomes shed light on interconnected biogeochemical processes in an aquifer system.</title>
        <authorList>
            <person name="Anantharaman K."/>
            <person name="Brown C.T."/>
            <person name="Hug L.A."/>
            <person name="Sharon I."/>
            <person name="Castelle C.J."/>
            <person name="Probst A.J."/>
            <person name="Thomas B.C."/>
            <person name="Singh A."/>
            <person name="Wilkins M.J."/>
            <person name="Karaoz U."/>
            <person name="Brodie E.L."/>
            <person name="Williams K.H."/>
            <person name="Hubbard S.S."/>
            <person name="Banfield J.F."/>
        </authorList>
    </citation>
    <scope>NUCLEOTIDE SEQUENCE [LARGE SCALE GENOMIC DNA]</scope>
</reference>
<keyword evidence="2 4" id="KW-0413">Isomerase</keyword>
<evidence type="ECO:0000313" key="4">
    <source>
        <dbReference type="EMBL" id="OGC33123.1"/>
    </source>
</evidence>
<dbReference type="InterPro" id="IPR046348">
    <property type="entry name" value="SIS_dom_sf"/>
</dbReference>
<evidence type="ECO:0000313" key="5">
    <source>
        <dbReference type="Proteomes" id="UP000177309"/>
    </source>
</evidence>
<dbReference type="GO" id="GO:0004476">
    <property type="term" value="F:mannose-6-phosphate isomerase activity"/>
    <property type="evidence" value="ECO:0007669"/>
    <property type="project" value="InterPro"/>
</dbReference>
<evidence type="ECO:0000256" key="2">
    <source>
        <dbReference type="ARBA" id="ARBA00023235"/>
    </source>
</evidence>
<evidence type="ECO:0000256" key="1">
    <source>
        <dbReference type="ARBA" id="ARBA00010523"/>
    </source>
</evidence>
<dbReference type="EMBL" id="MEUI01000040">
    <property type="protein sequence ID" value="OGC33123.1"/>
    <property type="molecule type" value="Genomic_DNA"/>
</dbReference>
<dbReference type="NCBIfam" id="NF006426">
    <property type="entry name" value="PRK08674.1-6"/>
    <property type="match status" value="1"/>
</dbReference>
<sequence length="355" mass="38972">MDKVELLDDKKRVGDIDKGGMLLAVTNFPDMLANAIGLLPQGSLRQQKKIKQLVVAGMGGSAIAGDILGSLLREKAPFPVFVNRSYYSPAFVDKETVFFAISYSGNTEETLGATKEAAKRGAKIICITSGGALKKLAEQHGFPFYLIPAGFQPRAALPYLLAPILNAVKALGLAELKEKELQETLALLNELKDEYGLEKPVRANLAKQTAQKLLGKTPLVFASVGITDSVGLRFKTQLNENSKIMAAINLFPELNHNEIVALAALKRNQHNYSLLFLRDEKDSERIKKRMEITKSLIGNQLGGVNQIWSKGKSRLARILSLIYLGDFVSVYLAILQGIDPTPVEAITRLKKELKR</sequence>
<dbReference type="PROSITE" id="PS51464">
    <property type="entry name" value="SIS"/>
    <property type="match status" value="1"/>
</dbReference>